<feature type="domain" description="HTH lysR-type" evidence="5">
    <location>
        <begin position="2"/>
        <end position="59"/>
    </location>
</feature>
<gene>
    <name evidence="6" type="ORF">J2800_000264</name>
</gene>
<dbReference type="PANTHER" id="PTHR30537">
    <property type="entry name" value="HTH-TYPE TRANSCRIPTIONAL REGULATOR"/>
    <property type="match status" value="1"/>
</dbReference>
<keyword evidence="4" id="KW-0804">Transcription</keyword>
<evidence type="ECO:0000256" key="3">
    <source>
        <dbReference type="ARBA" id="ARBA00023125"/>
    </source>
</evidence>
<accession>A0ABU1MTN6</accession>
<evidence type="ECO:0000256" key="2">
    <source>
        <dbReference type="ARBA" id="ARBA00023015"/>
    </source>
</evidence>
<dbReference type="SUPFAM" id="SSF53850">
    <property type="entry name" value="Periplasmic binding protein-like II"/>
    <property type="match status" value="1"/>
</dbReference>
<evidence type="ECO:0000313" key="6">
    <source>
        <dbReference type="EMBL" id="MDR6529549.1"/>
    </source>
</evidence>
<protein>
    <submittedName>
        <fullName evidence="6">DNA-binding transcriptional LysR family regulator</fullName>
    </submittedName>
</protein>
<name>A0ABU1MTN6_9CAUL</name>
<dbReference type="InterPro" id="IPR036390">
    <property type="entry name" value="WH_DNA-bd_sf"/>
</dbReference>
<sequence length="291" mass="31404">MFDWDDLRYFLAAARAGSFNAAAQRTGVDTATVSRRVARLETALKATLFVRSAAGLQLTSAGSRLLEAGLQAETAMHAAARSGDPEAAGGAVRISVAEGFGAHVLAPALPAFRRTRPTLRIELAANAGFLSPTRREVDLAVTLSAPTDSRLLVERLTDYQLAVFTTPQYLAEMGPLDEAEDLRRCQIVGYVDDLLYSPELRYLDQVAPGLEAALSSSSIRAQREIILAGGGVGVLPCFLAEGLVRVAPRVLLQRRFWVSTLREVAATARVRAVRAWLQDLAAVRGRELCPF</sequence>
<keyword evidence="7" id="KW-1185">Reference proteome</keyword>
<keyword evidence="3 6" id="KW-0238">DNA-binding</keyword>
<dbReference type="GO" id="GO:0003677">
    <property type="term" value="F:DNA binding"/>
    <property type="evidence" value="ECO:0007669"/>
    <property type="project" value="UniProtKB-KW"/>
</dbReference>
<evidence type="ECO:0000313" key="7">
    <source>
        <dbReference type="Proteomes" id="UP001262754"/>
    </source>
</evidence>
<dbReference type="InterPro" id="IPR005119">
    <property type="entry name" value="LysR_subst-bd"/>
</dbReference>
<dbReference type="PROSITE" id="PS50931">
    <property type="entry name" value="HTH_LYSR"/>
    <property type="match status" value="1"/>
</dbReference>
<dbReference type="PANTHER" id="PTHR30537:SF3">
    <property type="entry name" value="TRANSCRIPTIONAL REGULATORY PROTEIN"/>
    <property type="match status" value="1"/>
</dbReference>
<keyword evidence="2" id="KW-0805">Transcription regulation</keyword>
<dbReference type="InterPro" id="IPR058163">
    <property type="entry name" value="LysR-type_TF_proteobact-type"/>
</dbReference>
<dbReference type="SUPFAM" id="SSF46785">
    <property type="entry name" value="Winged helix' DNA-binding domain"/>
    <property type="match status" value="1"/>
</dbReference>
<dbReference type="RefSeq" id="WP_056760107.1">
    <property type="nucleotide sequence ID" value="NZ_BMLD01000005.1"/>
</dbReference>
<reference evidence="6 7" key="1">
    <citation type="submission" date="2023-07" db="EMBL/GenBank/DDBJ databases">
        <title>Sorghum-associated microbial communities from plants grown in Nebraska, USA.</title>
        <authorList>
            <person name="Schachtman D."/>
        </authorList>
    </citation>
    <scope>NUCLEOTIDE SEQUENCE [LARGE SCALE GENOMIC DNA]</scope>
    <source>
        <strain evidence="6 7">DS2154</strain>
    </source>
</reference>
<organism evidence="6 7">
    <name type="scientific">Caulobacter rhizosphaerae</name>
    <dbReference type="NCBI Taxonomy" id="2010972"/>
    <lineage>
        <taxon>Bacteria</taxon>
        <taxon>Pseudomonadati</taxon>
        <taxon>Pseudomonadota</taxon>
        <taxon>Alphaproteobacteria</taxon>
        <taxon>Caulobacterales</taxon>
        <taxon>Caulobacteraceae</taxon>
        <taxon>Caulobacter</taxon>
    </lineage>
</organism>
<evidence type="ECO:0000256" key="4">
    <source>
        <dbReference type="ARBA" id="ARBA00023163"/>
    </source>
</evidence>
<dbReference type="Pfam" id="PF03466">
    <property type="entry name" value="LysR_substrate"/>
    <property type="match status" value="1"/>
</dbReference>
<proteinExistence type="inferred from homology"/>
<dbReference type="Gene3D" id="3.40.190.10">
    <property type="entry name" value="Periplasmic binding protein-like II"/>
    <property type="match status" value="2"/>
</dbReference>
<comment type="similarity">
    <text evidence="1">Belongs to the LysR transcriptional regulatory family.</text>
</comment>
<dbReference type="InterPro" id="IPR000847">
    <property type="entry name" value="LysR_HTH_N"/>
</dbReference>
<dbReference type="Pfam" id="PF00126">
    <property type="entry name" value="HTH_1"/>
    <property type="match status" value="1"/>
</dbReference>
<comment type="caution">
    <text evidence="6">The sequence shown here is derived from an EMBL/GenBank/DDBJ whole genome shotgun (WGS) entry which is preliminary data.</text>
</comment>
<dbReference type="Proteomes" id="UP001262754">
    <property type="component" value="Unassembled WGS sequence"/>
</dbReference>
<dbReference type="InterPro" id="IPR036388">
    <property type="entry name" value="WH-like_DNA-bd_sf"/>
</dbReference>
<dbReference type="EMBL" id="JAVDRL010000001">
    <property type="protein sequence ID" value="MDR6529549.1"/>
    <property type="molecule type" value="Genomic_DNA"/>
</dbReference>
<dbReference type="Gene3D" id="1.10.10.10">
    <property type="entry name" value="Winged helix-like DNA-binding domain superfamily/Winged helix DNA-binding domain"/>
    <property type="match status" value="1"/>
</dbReference>
<evidence type="ECO:0000259" key="5">
    <source>
        <dbReference type="PROSITE" id="PS50931"/>
    </source>
</evidence>
<evidence type="ECO:0000256" key="1">
    <source>
        <dbReference type="ARBA" id="ARBA00009437"/>
    </source>
</evidence>